<dbReference type="GO" id="GO:0004527">
    <property type="term" value="F:exonuclease activity"/>
    <property type="evidence" value="ECO:0007669"/>
    <property type="project" value="UniProtKB-KW"/>
</dbReference>
<dbReference type="RefSeq" id="WP_058023245.1">
    <property type="nucleotide sequence ID" value="NZ_CP013189.1"/>
</dbReference>
<dbReference type="PIRSF" id="PIRSF005902">
    <property type="entry name" value="DNase_TatD"/>
    <property type="match status" value="1"/>
</dbReference>
<sequence>MPLIDIGANLGHESFAHDLTEVLLRARNAGLVHQLVTGTTLSASQKALSLCKSHADLSATAGVHPHEAQHADADVLRGIRELLDEPLVRAVGETGLDFNRDYSPRPVQEKVFEAHLAMAAETAKPVFLHQRDAHNRFQPILKEFRDQLSGGVVHCFTDEKQAMYDYLDLDMHIGITGWICDERRGSHLHEFVKDIPADRLLLETDAPYLLPRSLRPRPKTRRNEPGWLPEVLRVVAEHCQRPAADIAHQTTANAIHLFKLPLSLPADDSADS</sequence>
<dbReference type="PANTHER" id="PTHR46124:SF2">
    <property type="entry name" value="D-AMINOACYL-TRNA DEACYLASE"/>
    <property type="match status" value="1"/>
</dbReference>
<evidence type="ECO:0000313" key="9">
    <source>
        <dbReference type="Proteomes" id="UP000065641"/>
    </source>
</evidence>
<keyword evidence="6" id="KW-0460">Magnesium</keyword>
<dbReference type="Pfam" id="PF01026">
    <property type="entry name" value="TatD_DNase"/>
    <property type="match status" value="1"/>
</dbReference>
<dbReference type="AlphaFoldDB" id="A0A0S2KEF5"/>
<accession>A0A0S2KEF5</accession>
<dbReference type="CDD" id="cd01310">
    <property type="entry name" value="TatD_DNAse"/>
    <property type="match status" value="1"/>
</dbReference>
<name>A0A0S2KEF5_9GAMM</name>
<feature type="binding site" evidence="7">
    <location>
        <position position="129"/>
    </location>
    <ligand>
        <name>a divalent metal cation</name>
        <dbReference type="ChEBI" id="CHEBI:60240"/>
        <label>2</label>
    </ligand>
</feature>
<gene>
    <name evidence="8" type="ORF">PS2015_1834</name>
</gene>
<feature type="binding site" evidence="7">
    <location>
        <position position="205"/>
    </location>
    <ligand>
        <name>a divalent metal cation</name>
        <dbReference type="ChEBI" id="CHEBI:60240"/>
        <label>1</label>
    </ligand>
</feature>
<evidence type="ECO:0000256" key="2">
    <source>
        <dbReference type="ARBA" id="ARBA00022722"/>
    </source>
</evidence>
<dbReference type="KEGG" id="pspi:PS2015_1834"/>
<dbReference type="Proteomes" id="UP000065641">
    <property type="component" value="Chromosome"/>
</dbReference>
<keyword evidence="5" id="KW-0269">Exonuclease</keyword>
<dbReference type="FunFam" id="3.20.20.140:FF:000018">
    <property type="entry name" value="3'-5' ssDNA/RNA exonuclease TatD"/>
    <property type="match status" value="1"/>
</dbReference>
<dbReference type="SUPFAM" id="SSF51556">
    <property type="entry name" value="Metallo-dependent hydrolases"/>
    <property type="match status" value="1"/>
</dbReference>
<dbReference type="EMBL" id="CP013189">
    <property type="protein sequence ID" value="ALO46483.1"/>
    <property type="molecule type" value="Genomic_DNA"/>
</dbReference>
<organism evidence="8 9">
    <name type="scientific">Pseudohongiella spirulinae</name>
    <dbReference type="NCBI Taxonomy" id="1249552"/>
    <lineage>
        <taxon>Bacteria</taxon>
        <taxon>Pseudomonadati</taxon>
        <taxon>Pseudomonadota</taxon>
        <taxon>Gammaproteobacteria</taxon>
        <taxon>Pseudomonadales</taxon>
        <taxon>Pseudohongiellaceae</taxon>
        <taxon>Pseudohongiella</taxon>
    </lineage>
</organism>
<dbReference type="PANTHER" id="PTHR46124">
    <property type="entry name" value="D-AMINOACYL-TRNA DEACYLASE"/>
    <property type="match status" value="1"/>
</dbReference>
<dbReference type="GO" id="GO:0046872">
    <property type="term" value="F:metal ion binding"/>
    <property type="evidence" value="ECO:0007669"/>
    <property type="project" value="UniProtKB-KW"/>
</dbReference>
<keyword evidence="2" id="KW-0540">Nuclease</keyword>
<evidence type="ECO:0000256" key="5">
    <source>
        <dbReference type="ARBA" id="ARBA00022839"/>
    </source>
</evidence>
<evidence type="ECO:0000313" key="8">
    <source>
        <dbReference type="EMBL" id="ALO46483.1"/>
    </source>
</evidence>
<keyword evidence="3 7" id="KW-0479">Metal-binding</keyword>
<keyword evidence="4" id="KW-0378">Hydrolase</keyword>
<evidence type="ECO:0000256" key="7">
    <source>
        <dbReference type="PIRSR" id="PIRSR005902-1"/>
    </source>
</evidence>
<feature type="binding site" evidence="7">
    <location>
        <position position="93"/>
    </location>
    <ligand>
        <name>a divalent metal cation</name>
        <dbReference type="ChEBI" id="CHEBI:60240"/>
        <label>1</label>
    </ligand>
</feature>
<reference evidence="8 9" key="1">
    <citation type="submission" date="2015-11" db="EMBL/GenBank/DDBJ databases">
        <authorList>
            <person name="Zhang Y."/>
            <person name="Guo Z."/>
        </authorList>
    </citation>
    <scope>NUCLEOTIDE SEQUENCE [LARGE SCALE GENOMIC DNA]</scope>
    <source>
        <strain evidence="8 9">KCTC 32221</strain>
    </source>
</reference>
<dbReference type="OrthoDB" id="9810005at2"/>
<dbReference type="PATRIC" id="fig|1249552.3.peg.1842"/>
<protein>
    <submittedName>
        <fullName evidence="8">Secretion protein MttC</fullName>
    </submittedName>
</protein>
<evidence type="ECO:0000256" key="6">
    <source>
        <dbReference type="ARBA" id="ARBA00022842"/>
    </source>
</evidence>
<dbReference type="InterPro" id="IPR001130">
    <property type="entry name" value="TatD-like"/>
</dbReference>
<proteinExistence type="predicted"/>
<dbReference type="InterPro" id="IPR032466">
    <property type="entry name" value="Metal_Hydrolase"/>
</dbReference>
<dbReference type="STRING" id="1249552.PS2015_1834"/>
<dbReference type="GO" id="GO:0005829">
    <property type="term" value="C:cytosol"/>
    <property type="evidence" value="ECO:0007669"/>
    <property type="project" value="TreeGrafter"/>
</dbReference>
<evidence type="ECO:0000256" key="3">
    <source>
        <dbReference type="ARBA" id="ARBA00022723"/>
    </source>
</evidence>
<keyword evidence="9" id="KW-1185">Reference proteome</keyword>
<feature type="binding site" evidence="7">
    <location>
        <position position="154"/>
    </location>
    <ligand>
        <name>a divalent metal cation</name>
        <dbReference type="ChEBI" id="CHEBI:60240"/>
        <label>2</label>
    </ligand>
</feature>
<keyword evidence="1" id="KW-0963">Cytoplasm</keyword>
<evidence type="ECO:0000256" key="4">
    <source>
        <dbReference type="ARBA" id="ARBA00022801"/>
    </source>
</evidence>
<dbReference type="Gene3D" id="3.20.20.140">
    <property type="entry name" value="Metal-dependent hydrolases"/>
    <property type="match status" value="1"/>
</dbReference>
<evidence type="ECO:0000256" key="1">
    <source>
        <dbReference type="ARBA" id="ARBA00022490"/>
    </source>
</evidence>